<accession>A0A5J5A3S2</accession>
<evidence type="ECO:0000313" key="15">
    <source>
        <dbReference type="Proteomes" id="UP000325577"/>
    </source>
</evidence>
<sequence length="517" mass="59588">MTMGIVYYIAVSCAIVVVISTWRVLNWVWLRPKKVEKWLREQGLNGSSYKLLFGDTREMAMTIEEAKSKPINLSDDIVPRIIPFNLKSIQTYGKNSFIWFGPKPMVNIMDPENIRDILSKNYHFQKPKGNPLARLLAAGLAQYDTEKWTKHRKIINPAFHLEKLKRMLPAFYLSCSEILNKWEKLVPREGSCTELDVWPYLLTLSSDVISRTAFGSNYEEGRKIFELQREQGEHLIQALQSIYIPGFRFLPTKRNKRMKEIDKEIQASLRTIINNKVKAMEAGEASNDDLLGILLESNFKEIQQHGKKNVGLSIKDVIEECKLFYIAGQETTATLLVWTMILLSRHPNWQMRAREEVLQVFGNKKPDFDGLNQLKIVTMILYETLRLYPPAVALTRTIHEDTKLGKLYLPAGVQLYLPVLLLHLDNKIWGDDAKEFKPERFFEGVSKITKGQVTFLPFGWGPRICIGQNFAMLEAKMAIAMILQRFSFKLSPSYAHAPYTFLTLQPQYGAHLILEKI</sequence>
<dbReference type="AlphaFoldDB" id="A0A5J5A3S2"/>
<dbReference type="InterPro" id="IPR050665">
    <property type="entry name" value="Cytochrome_P450_Monooxygen"/>
</dbReference>
<evidence type="ECO:0000256" key="11">
    <source>
        <dbReference type="PIRSR" id="PIRSR602401-1"/>
    </source>
</evidence>
<evidence type="ECO:0000256" key="13">
    <source>
        <dbReference type="SAM" id="Phobius"/>
    </source>
</evidence>
<dbReference type="OrthoDB" id="1470350at2759"/>
<keyword evidence="3 11" id="KW-0349">Heme</keyword>
<dbReference type="Pfam" id="PF00067">
    <property type="entry name" value="p450"/>
    <property type="match status" value="1"/>
</dbReference>
<organism evidence="14 15">
    <name type="scientific">Nyssa sinensis</name>
    <dbReference type="NCBI Taxonomy" id="561372"/>
    <lineage>
        <taxon>Eukaryota</taxon>
        <taxon>Viridiplantae</taxon>
        <taxon>Streptophyta</taxon>
        <taxon>Embryophyta</taxon>
        <taxon>Tracheophyta</taxon>
        <taxon>Spermatophyta</taxon>
        <taxon>Magnoliopsida</taxon>
        <taxon>eudicotyledons</taxon>
        <taxon>Gunneridae</taxon>
        <taxon>Pentapetalae</taxon>
        <taxon>asterids</taxon>
        <taxon>Cornales</taxon>
        <taxon>Nyssaceae</taxon>
        <taxon>Nyssa</taxon>
    </lineage>
</organism>
<reference evidence="14 15" key="1">
    <citation type="submission" date="2019-09" db="EMBL/GenBank/DDBJ databases">
        <title>A chromosome-level genome assembly of the Chinese tupelo Nyssa sinensis.</title>
        <authorList>
            <person name="Yang X."/>
            <person name="Kang M."/>
            <person name="Yang Y."/>
            <person name="Xiong H."/>
            <person name="Wang M."/>
            <person name="Zhang Z."/>
            <person name="Wang Z."/>
            <person name="Wu H."/>
            <person name="Ma T."/>
            <person name="Liu J."/>
            <person name="Xi Z."/>
        </authorList>
    </citation>
    <scope>NUCLEOTIDE SEQUENCE [LARGE SCALE GENOMIC DNA]</scope>
    <source>
        <strain evidence="14">J267</strain>
        <tissue evidence="14">Leaf</tissue>
    </source>
</reference>
<dbReference type="PANTHER" id="PTHR24282">
    <property type="entry name" value="CYTOCHROME P450 FAMILY MEMBER"/>
    <property type="match status" value="1"/>
</dbReference>
<keyword evidence="8 11" id="KW-0408">Iron</keyword>
<evidence type="ECO:0000256" key="1">
    <source>
        <dbReference type="ARBA" id="ARBA00004370"/>
    </source>
</evidence>
<dbReference type="GO" id="GO:0005506">
    <property type="term" value="F:iron ion binding"/>
    <property type="evidence" value="ECO:0007669"/>
    <property type="project" value="InterPro"/>
</dbReference>
<evidence type="ECO:0000256" key="7">
    <source>
        <dbReference type="ARBA" id="ARBA00023002"/>
    </source>
</evidence>
<comment type="cofactor">
    <cofactor evidence="11">
        <name>heme</name>
        <dbReference type="ChEBI" id="CHEBI:30413"/>
    </cofactor>
</comment>
<dbReference type="EMBL" id="CM018047">
    <property type="protein sequence ID" value="KAA8524989.1"/>
    <property type="molecule type" value="Genomic_DNA"/>
</dbReference>
<keyword evidence="5 11" id="KW-0479">Metal-binding</keyword>
<evidence type="ECO:0008006" key="16">
    <source>
        <dbReference type="Google" id="ProtNLM"/>
    </source>
</evidence>
<proteinExistence type="inferred from homology"/>
<evidence type="ECO:0000256" key="5">
    <source>
        <dbReference type="ARBA" id="ARBA00022723"/>
    </source>
</evidence>
<feature type="binding site" description="axial binding residue" evidence="11">
    <location>
        <position position="465"/>
    </location>
    <ligand>
        <name>heme</name>
        <dbReference type="ChEBI" id="CHEBI:30413"/>
    </ligand>
    <ligandPart>
        <name>Fe</name>
        <dbReference type="ChEBI" id="CHEBI:18248"/>
    </ligandPart>
</feature>
<keyword evidence="4 13" id="KW-0812">Transmembrane</keyword>
<dbReference type="Gene3D" id="1.10.630.10">
    <property type="entry name" value="Cytochrome P450"/>
    <property type="match status" value="1"/>
</dbReference>
<dbReference type="GO" id="GO:0020037">
    <property type="term" value="F:heme binding"/>
    <property type="evidence" value="ECO:0007669"/>
    <property type="project" value="InterPro"/>
</dbReference>
<protein>
    <recommendedName>
        <fullName evidence="16">Cytochrome P450</fullName>
    </recommendedName>
</protein>
<evidence type="ECO:0000256" key="6">
    <source>
        <dbReference type="ARBA" id="ARBA00022989"/>
    </source>
</evidence>
<gene>
    <name evidence="14" type="ORF">F0562_011373</name>
</gene>
<keyword evidence="6 13" id="KW-1133">Transmembrane helix</keyword>
<evidence type="ECO:0000256" key="4">
    <source>
        <dbReference type="ARBA" id="ARBA00022692"/>
    </source>
</evidence>
<evidence type="ECO:0000256" key="9">
    <source>
        <dbReference type="ARBA" id="ARBA00023033"/>
    </source>
</evidence>
<dbReference type="InterPro" id="IPR002401">
    <property type="entry name" value="Cyt_P450_E_grp-I"/>
</dbReference>
<keyword evidence="15" id="KW-1185">Reference proteome</keyword>
<dbReference type="PRINTS" id="PR00463">
    <property type="entry name" value="EP450I"/>
</dbReference>
<dbReference type="GO" id="GO:0004497">
    <property type="term" value="F:monooxygenase activity"/>
    <property type="evidence" value="ECO:0007669"/>
    <property type="project" value="UniProtKB-KW"/>
</dbReference>
<keyword evidence="7 12" id="KW-0560">Oxidoreductase</keyword>
<feature type="transmembrane region" description="Helical" evidence="13">
    <location>
        <begin position="6"/>
        <end position="30"/>
    </location>
</feature>
<comment type="similarity">
    <text evidence="2 12">Belongs to the cytochrome P450 family.</text>
</comment>
<dbReference type="PANTHER" id="PTHR24282:SF255">
    <property type="entry name" value="CYTOCHROME P450 72A11-RELATED"/>
    <property type="match status" value="1"/>
</dbReference>
<name>A0A5J5A3S2_9ASTE</name>
<dbReference type="InterPro" id="IPR017972">
    <property type="entry name" value="Cyt_P450_CS"/>
</dbReference>
<dbReference type="GO" id="GO:0016705">
    <property type="term" value="F:oxidoreductase activity, acting on paired donors, with incorporation or reduction of molecular oxygen"/>
    <property type="evidence" value="ECO:0007669"/>
    <property type="project" value="InterPro"/>
</dbReference>
<evidence type="ECO:0000256" key="2">
    <source>
        <dbReference type="ARBA" id="ARBA00010617"/>
    </source>
</evidence>
<dbReference type="Proteomes" id="UP000325577">
    <property type="component" value="Linkage Group LG4"/>
</dbReference>
<dbReference type="PRINTS" id="PR00385">
    <property type="entry name" value="P450"/>
</dbReference>
<comment type="subcellular location">
    <subcellularLocation>
        <location evidence="1">Membrane</location>
    </subcellularLocation>
</comment>
<evidence type="ECO:0000256" key="8">
    <source>
        <dbReference type="ARBA" id="ARBA00023004"/>
    </source>
</evidence>
<evidence type="ECO:0000313" key="14">
    <source>
        <dbReference type="EMBL" id="KAA8524989.1"/>
    </source>
</evidence>
<evidence type="ECO:0000256" key="10">
    <source>
        <dbReference type="ARBA" id="ARBA00023136"/>
    </source>
</evidence>
<dbReference type="InterPro" id="IPR001128">
    <property type="entry name" value="Cyt_P450"/>
</dbReference>
<keyword evidence="10 13" id="KW-0472">Membrane</keyword>
<dbReference type="SUPFAM" id="SSF48264">
    <property type="entry name" value="Cytochrome P450"/>
    <property type="match status" value="1"/>
</dbReference>
<dbReference type="InterPro" id="IPR036396">
    <property type="entry name" value="Cyt_P450_sf"/>
</dbReference>
<keyword evidence="9 12" id="KW-0503">Monooxygenase</keyword>
<dbReference type="FunFam" id="1.10.630.10:FF:000029">
    <property type="entry name" value="Cytochrome P450 734A1"/>
    <property type="match status" value="1"/>
</dbReference>
<evidence type="ECO:0000256" key="3">
    <source>
        <dbReference type="ARBA" id="ARBA00022617"/>
    </source>
</evidence>
<dbReference type="CDD" id="cd20642">
    <property type="entry name" value="CYP72"/>
    <property type="match status" value="1"/>
</dbReference>
<dbReference type="PROSITE" id="PS00086">
    <property type="entry name" value="CYTOCHROME_P450"/>
    <property type="match status" value="1"/>
</dbReference>
<evidence type="ECO:0000256" key="12">
    <source>
        <dbReference type="RuleBase" id="RU000461"/>
    </source>
</evidence>
<dbReference type="GO" id="GO:0016020">
    <property type="term" value="C:membrane"/>
    <property type="evidence" value="ECO:0007669"/>
    <property type="project" value="UniProtKB-SubCell"/>
</dbReference>